<dbReference type="InterPro" id="IPR005522">
    <property type="entry name" value="IPK"/>
</dbReference>
<dbReference type="SUPFAM" id="SSF56104">
    <property type="entry name" value="SAICAR synthase-like"/>
    <property type="match status" value="1"/>
</dbReference>
<accession>A0A1R0H0E7</accession>
<feature type="region of interest" description="Disordered" evidence="5">
    <location>
        <begin position="266"/>
        <end position="368"/>
    </location>
</feature>
<protein>
    <recommendedName>
        <fullName evidence="4">Kinase</fullName>
        <ecNumber evidence="4">2.7.-.-</ecNumber>
    </recommendedName>
</protein>
<keyword evidence="3 4" id="KW-0418">Kinase</keyword>
<evidence type="ECO:0000256" key="3">
    <source>
        <dbReference type="ARBA" id="ARBA00022777"/>
    </source>
</evidence>
<reference evidence="6 7" key="1">
    <citation type="journal article" date="2016" name="Mol. Biol. Evol.">
        <title>Genome-Wide Survey of Gut Fungi (Harpellales) Reveals the First Horizontally Transferred Ubiquitin Gene from a Mosquito Host.</title>
        <authorList>
            <person name="Wang Y."/>
            <person name="White M.M."/>
            <person name="Kvist S."/>
            <person name="Moncalvo J.M."/>
        </authorList>
    </citation>
    <scope>NUCLEOTIDE SEQUENCE [LARGE SCALE GENOMIC DNA]</scope>
    <source>
        <strain evidence="6 7">ALG-7-W6</strain>
    </source>
</reference>
<evidence type="ECO:0000313" key="6">
    <source>
        <dbReference type="EMBL" id="OLY82611.1"/>
    </source>
</evidence>
<dbReference type="InterPro" id="IPR038286">
    <property type="entry name" value="IPK_sf"/>
</dbReference>
<evidence type="ECO:0000256" key="5">
    <source>
        <dbReference type="SAM" id="MobiDB-lite"/>
    </source>
</evidence>
<evidence type="ECO:0000256" key="2">
    <source>
        <dbReference type="ARBA" id="ARBA00022679"/>
    </source>
</evidence>
<keyword evidence="2 4" id="KW-0808">Transferase</keyword>
<dbReference type="Proteomes" id="UP000187455">
    <property type="component" value="Unassembled WGS sequence"/>
</dbReference>
<evidence type="ECO:0000313" key="7">
    <source>
        <dbReference type="Proteomes" id="UP000187455"/>
    </source>
</evidence>
<keyword evidence="7" id="KW-1185">Reference proteome</keyword>
<feature type="compositionally biased region" description="Polar residues" evidence="5">
    <location>
        <begin position="266"/>
        <end position="285"/>
    </location>
</feature>
<feature type="compositionally biased region" description="Polar residues" evidence="5">
    <location>
        <begin position="339"/>
        <end position="351"/>
    </location>
</feature>
<dbReference type="PANTHER" id="PTHR12400">
    <property type="entry name" value="INOSITOL POLYPHOSPHATE KINASE"/>
    <property type="match status" value="1"/>
</dbReference>
<sequence length="410" mass="46028">MDHTAPSPLLTKMPNKVAGKNSFLTLDDESLVIKETSSVELDFYERSRVCSEFASCLPTFYGVLRQQNQTDLDSLSDQKFPQHPVDLSSNSPEKKFICLENITRGFIKPCIMDIKIGFRLYDDFATPEKKFKMIKKAENTTSGKIGLRLCGYQIYKSVAPVHNPSIKQEEELELFKSDPQECRALLPEELEVKISQLFLHDSLLTRYREYVIKRFIYLLEEYLKVVSTLEIRLYSSSLLFVYEIDYNRICSLGYSDDVFLSKNTRTPTPQETFPHLDSNSSSDHVYSTIGPVQPPNLKPEAYSPISQNLLPSENHPVSNTSSNNTCIPGKDEKDLVSPITESETDNSSGSESGDYCDSNSDSDGSSSSDTLIDLRAIDFAHSTWELPGSGPDVGYLSGLKNLLSILKNAL</sequence>
<evidence type="ECO:0000256" key="1">
    <source>
        <dbReference type="ARBA" id="ARBA00007374"/>
    </source>
</evidence>
<organism evidence="6 7">
    <name type="scientific">Smittium mucronatum</name>
    <dbReference type="NCBI Taxonomy" id="133383"/>
    <lineage>
        <taxon>Eukaryota</taxon>
        <taxon>Fungi</taxon>
        <taxon>Fungi incertae sedis</taxon>
        <taxon>Zoopagomycota</taxon>
        <taxon>Kickxellomycotina</taxon>
        <taxon>Harpellomycetes</taxon>
        <taxon>Harpellales</taxon>
        <taxon>Legeriomycetaceae</taxon>
        <taxon>Smittium</taxon>
    </lineage>
</organism>
<dbReference type="GO" id="GO:0005737">
    <property type="term" value="C:cytoplasm"/>
    <property type="evidence" value="ECO:0007669"/>
    <property type="project" value="TreeGrafter"/>
</dbReference>
<dbReference type="AlphaFoldDB" id="A0A1R0H0E7"/>
<feature type="compositionally biased region" description="Polar residues" evidence="5">
    <location>
        <begin position="304"/>
        <end position="326"/>
    </location>
</feature>
<dbReference type="OrthoDB" id="338650at2759"/>
<proteinExistence type="inferred from homology"/>
<dbReference type="GO" id="GO:0032958">
    <property type="term" value="P:inositol phosphate biosynthetic process"/>
    <property type="evidence" value="ECO:0007669"/>
    <property type="project" value="InterPro"/>
</dbReference>
<dbReference type="GO" id="GO:0005634">
    <property type="term" value="C:nucleus"/>
    <property type="evidence" value="ECO:0007669"/>
    <property type="project" value="TreeGrafter"/>
</dbReference>
<dbReference type="STRING" id="133383.A0A1R0H0E7"/>
<name>A0A1R0H0E7_9FUNG</name>
<dbReference type="EC" id="2.7.-.-" evidence="4"/>
<gene>
    <name evidence="6" type="ORF">AYI68_g3260</name>
</gene>
<dbReference type="PANTHER" id="PTHR12400:SF21">
    <property type="entry name" value="KINASE"/>
    <property type="match status" value="1"/>
</dbReference>
<evidence type="ECO:0000256" key="4">
    <source>
        <dbReference type="RuleBase" id="RU363090"/>
    </source>
</evidence>
<dbReference type="Gene3D" id="3.30.470.160">
    <property type="entry name" value="Inositol polyphosphate kinase"/>
    <property type="match status" value="1"/>
</dbReference>
<dbReference type="GO" id="GO:0046854">
    <property type="term" value="P:phosphatidylinositol phosphate biosynthetic process"/>
    <property type="evidence" value="ECO:0007669"/>
    <property type="project" value="TreeGrafter"/>
</dbReference>
<dbReference type="GO" id="GO:0000828">
    <property type="term" value="F:inositol hexakisphosphate kinase activity"/>
    <property type="evidence" value="ECO:0007669"/>
    <property type="project" value="TreeGrafter"/>
</dbReference>
<dbReference type="EMBL" id="LSSL01001381">
    <property type="protein sequence ID" value="OLY82611.1"/>
    <property type="molecule type" value="Genomic_DNA"/>
</dbReference>
<dbReference type="Pfam" id="PF03770">
    <property type="entry name" value="IPK"/>
    <property type="match status" value="1"/>
</dbReference>
<comment type="similarity">
    <text evidence="1 4">Belongs to the inositol phosphokinase (IPK) family.</text>
</comment>
<feature type="compositionally biased region" description="Low complexity" evidence="5">
    <location>
        <begin position="352"/>
        <end position="368"/>
    </location>
</feature>
<comment type="caution">
    <text evidence="6">The sequence shown here is derived from an EMBL/GenBank/DDBJ whole genome shotgun (WGS) entry which is preliminary data.</text>
</comment>